<name>A0A346PP41_9EURY</name>
<dbReference type="EMBL" id="CP027033">
    <property type="protein sequence ID" value="AXR81286.1"/>
    <property type="molecule type" value="Genomic_DNA"/>
</dbReference>
<evidence type="ECO:0000313" key="2">
    <source>
        <dbReference type="Proteomes" id="UP000258613"/>
    </source>
</evidence>
<organism evidence="1 2">
    <name type="scientific">Natrarchaeobaculum sulfurireducens</name>
    <dbReference type="NCBI Taxonomy" id="2044521"/>
    <lineage>
        <taxon>Archaea</taxon>
        <taxon>Methanobacteriati</taxon>
        <taxon>Methanobacteriota</taxon>
        <taxon>Stenosarchaea group</taxon>
        <taxon>Halobacteria</taxon>
        <taxon>Halobacteriales</taxon>
        <taxon>Natrialbaceae</taxon>
        <taxon>Natrarchaeobaculum</taxon>
    </lineage>
</organism>
<dbReference type="AlphaFoldDB" id="A0A346PP41"/>
<accession>A0A346PP41</accession>
<dbReference type="Proteomes" id="UP000258613">
    <property type="component" value="Chromosome"/>
</dbReference>
<reference evidence="2" key="1">
    <citation type="submission" date="2018-02" db="EMBL/GenBank/DDBJ databases">
        <title>Phenotypic and genomic properties of facultatively anaerobic sulfur-reducing natronoarchaea from hypersaline soda lakes.</title>
        <authorList>
            <person name="Sorokin D.Y."/>
            <person name="Kublanov I.V."/>
            <person name="Roman P."/>
            <person name="Sinninghe Damste J.S."/>
            <person name="Golyshin P.N."/>
            <person name="Rojo D."/>
            <person name="Ciordia S."/>
            <person name="Mena M.D.C."/>
            <person name="Ferrer M."/>
            <person name="Messina E."/>
            <person name="Smedile F."/>
            <person name="La Spada G."/>
            <person name="La Cono V."/>
            <person name="Yakimov M.M."/>
        </authorList>
    </citation>
    <scope>NUCLEOTIDE SEQUENCE [LARGE SCALE GENOMIC DNA]</scope>
    <source>
        <strain evidence="2">AArc-Mg</strain>
    </source>
</reference>
<gene>
    <name evidence="1" type="ORF">AArcMg_1270</name>
</gene>
<dbReference type="KEGG" id="nag:AArcMg_1270"/>
<keyword evidence="2" id="KW-1185">Reference proteome</keyword>
<protein>
    <submittedName>
        <fullName evidence="1">Uncharacterized protein</fullName>
    </submittedName>
</protein>
<sequence>MEPITAWAFAKPTDPRIGRERLDCVTSARSRADRVGGIGRLHRRMDVKPGDGGQ</sequence>
<evidence type="ECO:0000313" key="1">
    <source>
        <dbReference type="EMBL" id="AXR81286.1"/>
    </source>
</evidence>
<proteinExistence type="predicted"/>